<evidence type="ECO:0000256" key="7">
    <source>
        <dbReference type="ARBA" id="ARBA00022741"/>
    </source>
</evidence>
<dbReference type="GO" id="GO:0046872">
    <property type="term" value="F:metal ion binding"/>
    <property type="evidence" value="ECO:0007669"/>
    <property type="project" value="UniProtKB-KW"/>
</dbReference>
<keyword evidence="6" id="KW-0479">Metal-binding</keyword>
<dbReference type="SUPFAM" id="SSF81891">
    <property type="entry name" value="Poly A polymerase C-terminal region-like"/>
    <property type="match status" value="1"/>
</dbReference>
<dbReference type="GO" id="GO:0000166">
    <property type="term" value="F:nucleotide binding"/>
    <property type="evidence" value="ECO:0007669"/>
    <property type="project" value="UniProtKB-KW"/>
</dbReference>
<organism evidence="12 13">
    <name type="scientific">Anopheles merus</name>
    <name type="common">Mosquito</name>
    <dbReference type="NCBI Taxonomy" id="30066"/>
    <lineage>
        <taxon>Eukaryota</taxon>
        <taxon>Metazoa</taxon>
        <taxon>Ecdysozoa</taxon>
        <taxon>Arthropoda</taxon>
        <taxon>Hexapoda</taxon>
        <taxon>Insecta</taxon>
        <taxon>Pterygota</taxon>
        <taxon>Neoptera</taxon>
        <taxon>Endopterygota</taxon>
        <taxon>Diptera</taxon>
        <taxon>Nematocera</taxon>
        <taxon>Culicoidea</taxon>
        <taxon>Culicidae</taxon>
        <taxon>Anophelinae</taxon>
        <taxon>Anopheles</taxon>
    </lineage>
</organism>
<evidence type="ECO:0000256" key="4">
    <source>
        <dbReference type="ARBA" id="ARBA00022694"/>
    </source>
</evidence>
<dbReference type="InterPro" id="IPR032828">
    <property type="entry name" value="PolyA_RNA-bd"/>
</dbReference>
<evidence type="ECO:0000259" key="11">
    <source>
        <dbReference type="Pfam" id="PF12627"/>
    </source>
</evidence>
<protein>
    <recommendedName>
        <fullName evidence="14">CCA tRNA nucleotidyltransferase 1, mitochondrial</fullName>
    </recommendedName>
</protein>
<evidence type="ECO:0000313" key="12">
    <source>
        <dbReference type="EnsemblMetazoa" id="AMEM017828-PA"/>
    </source>
</evidence>
<keyword evidence="4" id="KW-0819">tRNA processing</keyword>
<dbReference type="RefSeq" id="XP_041764698.1">
    <property type="nucleotide sequence ID" value="XM_041908764.1"/>
</dbReference>
<dbReference type="InterPro" id="IPR002646">
    <property type="entry name" value="PolA_pol_head_dom"/>
</dbReference>
<evidence type="ECO:0000256" key="2">
    <source>
        <dbReference type="ARBA" id="ARBA00007265"/>
    </source>
</evidence>
<evidence type="ECO:0000313" key="13">
    <source>
        <dbReference type="Proteomes" id="UP000075903"/>
    </source>
</evidence>
<dbReference type="Gene3D" id="1.10.3090.10">
    <property type="entry name" value="cca-adding enzyme, domain 2"/>
    <property type="match status" value="1"/>
</dbReference>
<dbReference type="PANTHER" id="PTHR46173">
    <property type="entry name" value="CCA TRNA NUCLEOTIDYLTRANSFERASE 1, MITOCHONDRIAL"/>
    <property type="match status" value="1"/>
</dbReference>
<dbReference type="Pfam" id="PF12627">
    <property type="entry name" value="PolyA_pol_RNAbd"/>
    <property type="match status" value="1"/>
</dbReference>
<dbReference type="Proteomes" id="UP000075903">
    <property type="component" value="Unassembled WGS sequence"/>
</dbReference>
<dbReference type="VEuPathDB" id="VectorBase:AMEM017828"/>
<keyword evidence="3 9" id="KW-0808">Transferase</keyword>
<keyword evidence="8" id="KW-0460">Magnesium</keyword>
<keyword evidence="9" id="KW-0694">RNA-binding</keyword>
<dbReference type="CDD" id="cd05398">
    <property type="entry name" value="NT_ClassII-CCAase"/>
    <property type="match status" value="1"/>
</dbReference>
<accession>A0A182VN68</accession>
<dbReference type="EnsemblMetazoa" id="AMEM017828-RA">
    <property type="protein sequence ID" value="AMEM017828-PA"/>
    <property type="gene ID" value="AMEM017828"/>
</dbReference>
<evidence type="ECO:0000256" key="5">
    <source>
        <dbReference type="ARBA" id="ARBA00022695"/>
    </source>
</evidence>
<reference evidence="12" key="1">
    <citation type="submission" date="2020-05" db="UniProtKB">
        <authorList>
            <consortium name="EnsemblMetazoa"/>
        </authorList>
    </citation>
    <scope>IDENTIFICATION</scope>
    <source>
        <strain evidence="12">MAF</strain>
    </source>
</reference>
<keyword evidence="5" id="KW-0548">Nucleotidyltransferase</keyword>
<feature type="domain" description="tRNA nucleotidyltransferase/poly(A) polymerase RNA and SrmB- binding" evidence="11">
    <location>
        <begin position="241"/>
        <end position="291"/>
    </location>
</feature>
<dbReference type="VEuPathDB" id="VectorBase:AMEM21_008346"/>
<feature type="domain" description="Poly A polymerase head" evidence="10">
    <location>
        <begin position="84"/>
        <end position="206"/>
    </location>
</feature>
<evidence type="ECO:0000256" key="6">
    <source>
        <dbReference type="ARBA" id="ARBA00022723"/>
    </source>
</evidence>
<dbReference type="Pfam" id="PF01743">
    <property type="entry name" value="PolyA_pol"/>
    <property type="match status" value="1"/>
</dbReference>
<evidence type="ECO:0000256" key="9">
    <source>
        <dbReference type="RuleBase" id="RU003953"/>
    </source>
</evidence>
<comment type="cofactor">
    <cofactor evidence="1">
        <name>Mg(2+)</name>
        <dbReference type="ChEBI" id="CHEBI:18420"/>
    </cofactor>
</comment>
<dbReference type="GO" id="GO:0016779">
    <property type="term" value="F:nucleotidyltransferase activity"/>
    <property type="evidence" value="ECO:0007669"/>
    <property type="project" value="UniProtKB-KW"/>
</dbReference>
<evidence type="ECO:0000256" key="8">
    <source>
        <dbReference type="ARBA" id="ARBA00022842"/>
    </source>
</evidence>
<proteinExistence type="inferred from homology"/>
<dbReference type="GO" id="GO:1990180">
    <property type="term" value="P:mitochondrial tRNA 3'-end processing"/>
    <property type="evidence" value="ECO:0007669"/>
    <property type="project" value="TreeGrafter"/>
</dbReference>
<dbReference type="STRING" id="30066.A0A182VN68"/>
<dbReference type="GO" id="GO:0005739">
    <property type="term" value="C:mitochondrion"/>
    <property type="evidence" value="ECO:0007669"/>
    <property type="project" value="TreeGrafter"/>
</dbReference>
<dbReference type="AlphaFoldDB" id="A0A182VN68"/>
<dbReference type="KEGG" id="amer:121589679"/>
<dbReference type="Gene3D" id="3.30.460.10">
    <property type="entry name" value="Beta Polymerase, domain 2"/>
    <property type="match status" value="1"/>
</dbReference>
<name>A0A182VN68_ANOME</name>
<evidence type="ECO:0000256" key="3">
    <source>
        <dbReference type="ARBA" id="ARBA00022679"/>
    </source>
</evidence>
<keyword evidence="7" id="KW-0547">Nucleotide-binding</keyword>
<evidence type="ECO:0000259" key="10">
    <source>
        <dbReference type="Pfam" id="PF01743"/>
    </source>
</evidence>
<dbReference type="GO" id="GO:0000049">
    <property type="term" value="F:tRNA binding"/>
    <property type="evidence" value="ECO:0007669"/>
    <property type="project" value="TreeGrafter"/>
</dbReference>
<dbReference type="SUPFAM" id="SSF81301">
    <property type="entry name" value="Nucleotidyltransferase"/>
    <property type="match status" value="1"/>
</dbReference>
<dbReference type="InterPro" id="IPR043519">
    <property type="entry name" value="NT_sf"/>
</dbReference>
<sequence>MVAFRQQQALLKRFLHINGFLCRYSSTNTERFKQFIEQRRMDARAIARPDPVVKKIDSPEFHSIFTQELKDLIALFERYNFEIRVAGGAVRDILMNMNPKDVDIATTATPTEMKEIFTKENIRMVNMNGEKHGTITPRINDRENFEITTLRIDAITDGRHAEVIHTTDWLLDANRRDLTINSMFLGFDGTLYDYFYGYEDLQKRRVAFVGDPDMRIKEDYLRILRYFRFYGRIAEESNRHDEETLRIITKNADGLARISGERIWQEWKKILSGNFGIELTEAMINCQLAPHMGLPDAPNVPEFLRVAKQVRSFDPKLQPITVLSALLNTPEDAVNLNMRLKFTVYERELCYFITQNREETATIDELLPFQQLCLQTISSVKLKKEYVLELLKYHGKRELYQQLLDWPIPQFPIKGNVLIANGAPKGPKLGVVLDRLKIIWSNNQYNMTQEQLLEHLPAVLEEINVKKKQ</sequence>
<comment type="similarity">
    <text evidence="2 9">Belongs to the tRNA nucleotidyltransferase/poly(A) polymerase family.</text>
</comment>
<dbReference type="GO" id="GO:0001680">
    <property type="term" value="P:tRNA 3'-terminal CCA addition"/>
    <property type="evidence" value="ECO:0007669"/>
    <property type="project" value="TreeGrafter"/>
</dbReference>
<dbReference type="PANTHER" id="PTHR46173:SF1">
    <property type="entry name" value="CCA TRNA NUCLEOTIDYLTRANSFERASE 1, MITOCHONDRIAL"/>
    <property type="match status" value="1"/>
</dbReference>
<keyword evidence="13" id="KW-1185">Reference proteome</keyword>
<dbReference type="InterPro" id="IPR050264">
    <property type="entry name" value="Bact_CCA-adding_enz_type3_sf"/>
</dbReference>
<evidence type="ECO:0008006" key="14">
    <source>
        <dbReference type="Google" id="ProtNLM"/>
    </source>
</evidence>
<evidence type="ECO:0000256" key="1">
    <source>
        <dbReference type="ARBA" id="ARBA00001946"/>
    </source>
</evidence>
<dbReference type="GeneID" id="121589679"/>